<feature type="transmembrane region" description="Helical" evidence="1">
    <location>
        <begin position="117"/>
        <end position="136"/>
    </location>
</feature>
<feature type="transmembrane region" description="Helical" evidence="1">
    <location>
        <begin position="166"/>
        <end position="186"/>
    </location>
</feature>
<keyword evidence="3" id="KW-1185">Reference proteome</keyword>
<dbReference type="HOGENOM" id="CLU_1243080_0_0_2"/>
<dbReference type="AlphaFoldDB" id="H3ZKP9"/>
<proteinExistence type="predicted"/>
<dbReference type="PaxDb" id="523849-OCC_08335"/>
<feature type="transmembrane region" description="Helical" evidence="1">
    <location>
        <begin position="12"/>
        <end position="29"/>
    </location>
</feature>
<feature type="transmembrane region" description="Helical" evidence="1">
    <location>
        <begin position="41"/>
        <end position="58"/>
    </location>
</feature>
<feature type="transmembrane region" description="Helical" evidence="1">
    <location>
        <begin position="192"/>
        <end position="210"/>
    </location>
</feature>
<dbReference type="KEGG" id="tlt:OCC_08335"/>
<protein>
    <submittedName>
        <fullName evidence="2">Uncharacterized protein</fullName>
    </submittedName>
</protein>
<sequence>MVTVEIVKKTLPIGIYLLSLAVFVYSIKTELPSRLSNKSELFYLSPLLLALLSVVYLNKNSRFFGGVSLFSAFMVDIFYWADVKIPLFLAIGLLLSLVAIIFALPKASQPVSLAERVINIGIGLVSLATLLRALNITWPDEIKPYIFSLAIVGSLLLFFKNRKLSIGGIPLLAVFYTALSYTIYTFNYSLRGYWWVFFAISLTLSVYSLFPLRKVMKG</sequence>
<feature type="transmembrane region" description="Helical" evidence="1">
    <location>
        <begin position="63"/>
        <end position="81"/>
    </location>
</feature>
<organism evidence="2 3">
    <name type="scientific">Thermococcus litoralis (strain ATCC 51850 / DSM 5473 / JCM 8560 / NS-C)</name>
    <dbReference type="NCBI Taxonomy" id="523849"/>
    <lineage>
        <taxon>Archaea</taxon>
        <taxon>Methanobacteriati</taxon>
        <taxon>Methanobacteriota</taxon>
        <taxon>Thermococci</taxon>
        <taxon>Thermococcales</taxon>
        <taxon>Thermococcaceae</taxon>
        <taxon>Thermococcus</taxon>
    </lineage>
</organism>
<reference evidence="2 3" key="1">
    <citation type="journal article" date="2012" name="J. Bacteriol.">
        <title>Genome sequence of the model hyperthermophilic archaeon Thermococcus litoralis NS-C.</title>
        <authorList>
            <person name="Gardner A.F."/>
            <person name="Kumar S."/>
            <person name="Perler F.B."/>
        </authorList>
    </citation>
    <scope>NUCLEOTIDE SEQUENCE [LARGE SCALE GENOMIC DNA]</scope>
    <source>
        <strain evidence="3">ATCC 51850 / DSM 5473 / JCM 8560 / NS-C</strain>
    </source>
</reference>
<feature type="transmembrane region" description="Helical" evidence="1">
    <location>
        <begin position="142"/>
        <end position="159"/>
    </location>
</feature>
<dbReference type="EMBL" id="CP006670">
    <property type="protein sequence ID" value="EHR79481.2"/>
    <property type="molecule type" value="Genomic_DNA"/>
</dbReference>
<keyword evidence="1" id="KW-0472">Membrane</keyword>
<dbReference type="STRING" id="523849.OCC_08335"/>
<feature type="transmembrane region" description="Helical" evidence="1">
    <location>
        <begin position="87"/>
        <end position="105"/>
    </location>
</feature>
<gene>
    <name evidence="2" type="ORF">OCC_08335</name>
</gene>
<name>H3ZKP9_THELN</name>
<dbReference type="Proteomes" id="UP000015502">
    <property type="component" value="Chromosome"/>
</dbReference>
<evidence type="ECO:0000313" key="3">
    <source>
        <dbReference type="Proteomes" id="UP000015502"/>
    </source>
</evidence>
<evidence type="ECO:0000256" key="1">
    <source>
        <dbReference type="SAM" id="Phobius"/>
    </source>
</evidence>
<accession>H3ZKP9</accession>
<keyword evidence="1" id="KW-1133">Transmembrane helix</keyword>
<evidence type="ECO:0000313" key="2">
    <source>
        <dbReference type="EMBL" id="EHR79481.2"/>
    </source>
</evidence>
<keyword evidence="1" id="KW-0812">Transmembrane</keyword>